<comment type="caution">
    <text evidence="15">The sequence shown here is derived from an EMBL/GenBank/DDBJ whole genome shotgun (WGS) entry which is preliminary data.</text>
</comment>
<keyword evidence="5 10" id="KW-0067">ATP-binding</keyword>
<dbReference type="GO" id="GO:0047480">
    <property type="term" value="F:UDP-N-acetylmuramoyl-tripeptide-D-alanyl-D-alanine ligase activity"/>
    <property type="evidence" value="ECO:0007669"/>
    <property type="project" value="UniProtKB-UniRule"/>
</dbReference>
<keyword evidence="16" id="KW-1185">Reference proteome</keyword>
<sequence>MEPLTLTRLAEVTGGRLAAGDPADDRQVGPDVVIDSRRVTPGALFVALAGEHVDGHDYLGAAAEAGATAYLVQRIPDGLDDRIAAACVVVDDPVAALGRLGRSVIDALPELTVIGITGSSGKTSTKDLLAQLLADAGETVAPEGSYNNEIGVPLTATRADASTRFLISEMGARGRGHISYLCELTPPTIGVVLNVGQAHVGEFGSRDAIAVAKGELVEALPSDGWAVLNGTDSRVSAMAERTSARVALFSAAGQPDQPADLLVWADEPDADDLDRYSFTLVVERKRAVGVEQPGAEAQRHAVALRLVGRHQVANAVAAAAAAIVAGLDPAQVATGLSAATSRSRWRMEVSERGDGVVVLNDAYNANPDSMMAALESLAAMVRRRRHRPGFEQARGWAVLGEMLELGDTARAEHEAVGRAVGQLGIDHLVALGADAEAMVDAARVAGCPDPVVAGETGEAIARVRPEPGDLVLVKASRLMALERVAEALLAADPTDESGTRGATE</sequence>
<dbReference type="Pfam" id="PF02875">
    <property type="entry name" value="Mur_ligase_C"/>
    <property type="match status" value="1"/>
</dbReference>
<dbReference type="UniPathway" id="UPA00219"/>
<protein>
    <recommendedName>
        <fullName evidence="10 11">UDP-N-acetylmuramoyl-tripeptide--D-alanyl-D-alanine ligase</fullName>
        <ecNumber evidence="10 11">6.3.2.10</ecNumber>
    </recommendedName>
    <alternativeName>
        <fullName evidence="10">D-alanyl-D-alanine-adding enzyme</fullName>
    </alternativeName>
</protein>
<comment type="subcellular location">
    <subcellularLocation>
        <location evidence="10 11">Cytoplasm</location>
    </subcellularLocation>
</comment>
<dbReference type="GO" id="GO:0008360">
    <property type="term" value="P:regulation of cell shape"/>
    <property type="evidence" value="ECO:0007669"/>
    <property type="project" value="UniProtKB-KW"/>
</dbReference>
<dbReference type="PANTHER" id="PTHR43024:SF1">
    <property type="entry name" value="UDP-N-ACETYLMURAMOYL-TRIPEPTIDE--D-ALANYL-D-ALANINE LIGASE"/>
    <property type="match status" value="1"/>
</dbReference>
<feature type="domain" description="Mur ligase C-terminal" evidence="13">
    <location>
        <begin position="346"/>
        <end position="477"/>
    </location>
</feature>
<dbReference type="GO" id="GO:0005524">
    <property type="term" value="F:ATP binding"/>
    <property type="evidence" value="ECO:0007669"/>
    <property type="project" value="UniProtKB-UniRule"/>
</dbReference>
<dbReference type="InterPro" id="IPR013221">
    <property type="entry name" value="Mur_ligase_cen"/>
</dbReference>
<keyword evidence="4 10" id="KW-0547">Nucleotide-binding</keyword>
<feature type="binding site" evidence="10">
    <location>
        <begin position="118"/>
        <end position="124"/>
    </location>
    <ligand>
        <name>ATP</name>
        <dbReference type="ChEBI" id="CHEBI:30616"/>
    </ligand>
</feature>
<evidence type="ECO:0000256" key="2">
    <source>
        <dbReference type="ARBA" id="ARBA00022598"/>
    </source>
</evidence>
<proteinExistence type="inferred from homology"/>
<evidence type="ECO:0000256" key="3">
    <source>
        <dbReference type="ARBA" id="ARBA00022618"/>
    </source>
</evidence>
<dbReference type="InterPro" id="IPR036565">
    <property type="entry name" value="Mur-like_cat_sf"/>
</dbReference>
<dbReference type="Proteomes" id="UP000215896">
    <property type="component" value="Unassembled WGS sequence"/>
</dbReference>
<evidence type="ECO:0000256" key="11">
    <source>
        <dbReference type="RuleBase" id="RU004136"/>
    </source>
</evidence>
<keyword evidence="3 10" id="KW-0132">Cell division</keyword>
<evidence type="ECO:0000256" key="1">
    <source>
        <dbReference type="ARBA" id="ARBA00022490"/>
    </source>
</evidence>
<feature type="domain" description="Mur ligase N-terminal catalytic" evidence="12">
    <location>
        <begin position="32"/>
        <end position="75"/>
    </location>
</feature>
<dbReference type="InterPro" id="IPR000713">
    <property type="entry name" value="Mur_ligase_N"/>
</dbReference>
<dbReference type="GO" id="GO:0008766">
    <property type="term" value="F:UDP-N-acetylmuramoylalanyl-D-glutamyl-2,6-diaminopimelate-D-alanyl-D-alanine ligase activity"/>
    <property type="evidence" value="ECO:0007669"/>
    <property type="project" value="RHEA"/>
</dbReference>
<feature type="domain" description="Mur ligase central" evidence="14">
    <location>
        <begin position="116"/>
        <end position="322"/>
    </location>
</feature>
<dbReference type="GO" id="GO:0009252">
    <property type="term" value="P:peptidoglycan biosynthetic process"/>
    <property type="evidence" value="ECO:0007669"/>
    <property type="project" value="UniProtKB-UniRule"/>
</dbReference>
<keyword evidence="9 10" id="KW-0961">Cell wall biogenesis/degradation</keyword>
<evidence type="ECO:0000259" key="12">
    <source>
        <dbReference type="Pfam" id="PF01225"/>
    </source>
</evidence>
<dbReference type="SUPFAM" id="SSF53244">
    <property type="entry name" value="MurD-like peptide ligases, peptide-binding domain"/>
    <property type="match status" value="1"/>
</dbReference>
<dbReference type="GO" id="GO:0005737">
    <property type="term" value="C:cytoplasm"/>
    <property type="evidence" value="ECO:0007669"/>
    <property type="project" value="UniProtKB-SubCell"/>
</dbReference>
<comment type="function">
    <text evidence="10 11">Involved in cell wall formation. Catalyzes the final step in the synthesis of UDP-N-acetylmuramoyl-pentapeptide, the precursor of murein.</text>
</comment>
<keyword evidence="1 10" id="KW-0963">Cytoplasm</keyword>
<evidence type="ECO:0000313" key="16">
    <source>
        <dbReference type="Proteomes" id="UP000215896"/>
    </source>
</evidence>
<comment type="similarity">
    <text evidence="10">Belongs to the MurCDEF family. MurF subfamily.</text>
</comment>
<dbReference type="InterPro" id="IPR035911">
    <property type="entry name" value="MurE/MurF_N"/>
</dbReference>
<dbReference type="EC" id="6.3.2.10" evidence="10 11"/>
<evidence type="ECO:0000256" key="4">
    <source>
        <dbReference type="ARBA" id="ARBA00022741"/>
    </source>
</evidence>
<organism evidence="15 16">
    <name type="scientific">Enemella evansiae</name>
    <dbReference type="NCBI Taxonomy" id="2016499"/>
    <lineage>
        <taxon>Bacteria</taxon>
        <taxon>Bacillati</taxon>
        <taxon>Actinomycetota</taxon>
        <taxon>Actinomycetes</taxon>
        <taxon>Propionibacteriales</taxon>
        <taxon>Propionibacteriaceae</taxon>
        <taxon>Enemella</taxon>
    </lineage>
</organism>
<dbReference type="NCBIfam" id="TIGR01143">
    <property type="entry name" value="murF"/>
    <property type="match status" value="1"/>
</dbReference>
<dbReference type="SUPFAM" id="SSF63418">
    <property type="entry name" value="MurE/MurF N-terminal domain"/>
    <property type="match status" value="1"/>
</dbReference>
<gene>
    <name evidence="10" type="primary">murF</name>
    <name evidence="15" type="ORF">CGZ94_09045</name>
</gene>
<evidence type="ECO:0000256" key="5">
    <source>
        <dbReference type="ARBA" id="ARBA00022840"/>
    </source>
</evidence>
<keyword evidence="2 10" id="KW-0436">Ligase</keyword>
<evidence type="ECO:0000256" key="7">
    <source>
        <dbReference type="ARBA" id="ARBA00022984"/>
    </source>
</evidence>
<dbReference type="InterPro" id="IPR004101">
    <property type="entry name" value="Mur_ligase_C"/>
</dbReference>
<keyword evidence="7 10" id="KW-0573">Peptidoglycan synthesis</keyword>
<dbReference type="Gene3D" id="3.40.1190.10">
    <property type="entry name" value="Mur-like, catalytic domain"/>
    <property type="match status" value="1"/>
</dbReference>
<dbReference type="Pfam" id="PF01225">
    <property type="entry name" value="Mur_ligase"/>
    <property type="match status" value="1"/>
</dbReference>
<comment type="catalytic activity">
    <reaction evidence="10 11">
        <text>D-alanyl-D-alanine + UDP-N-acetyl-alpha-D-muramoyl-L-alanyl-gamma-D-glutamyl-meso-2,6-diaminopimelate + ATP = UDP-N-acetyl-alpha-D-muramoyl-L-alanyl-gamma-D-glutamyl-meso-2,6-diaminopimeloyl-D-alanyl-D-alanine + ADP + phosphate + H(+)</text>
        <dbReference type="Rhea" id="RHEA:28374"/>
        <dbReference type="ChEBI" id="CHEBI:15378"/>
        <dbReference type="ChEBI" id="CHEBI:30616"/>
        <dbReference type="ChEBI" id="CHEBI:43474"/>
        <dbReference type="ChEBI" id="CHEBI:57822"/>
        <dbReference type="ChEBI" id="CHEBI:61386"/>
        <dbReference type="ChEBI" id="CHEBI:83905"/>
        <dbReference type="ChEBI" id="CHEBI:456216"/>
        <dbReference type="EC" id="6.3.2.10"/>
    </reaction>
</comment>
<dbReference type="HAMAP" id="MF_02019">
    <property type="entry name" value="MurF"/>
    <property type="match status" value="1"/>
</dbReference>
<evidence type="ECO:0000256" key="10">
    <source>
        <dbReference type="HAMAP-Rule" id="MF_02019"/>
    </source>
</evidence>
<evidence type="ECO:0000259" key="13">
    <source>
        <dbReference type="Pfam" id="PF02875"/>
    </source>
</evidence>
<evidence type="ECO:0000313" key="15">
    <source>
        <dbReference type="EMBL" id="OYO14701.1"/>
    </source>
</evidence>
<dbReference type="GO" id="GO:0051301">
    <property type="term" value="P:cell division"/>
    <property type="evidence" value="ECO:0007669"/>
    <property type="project" value="UniProtKB-KW"/>
</dbReference>
<comment type="pathway">
    <text evidence="10 11">Cell wall biogenesis; peptidoglycan biosynthesis.</text>
</comment>
<evidence type="ECO:0000259" key="14">
    <source>
        <dbReference type="Pfam" id="PF08245"/>
    </source>
</evidence>
<evidence type="ECO:0000256" key="9">
    <source>
        <dbReference type="ARBA" id="ARBA00023316"/>
    </source>
</evidence>
<dbReference type="InterPro" id="IPR051046">
    <property type="entry name" value="MurCDEF_CellWall_CoF430Synth"/>
</dbReference>
<evidence type="ECO:0000256" key="6">
    <source>
        <dbReference type="ARBA" id="ARBA00022960"/>
    </source>
</evidence>
<dbReference type="AlphaFoldDB" id="A0A255GGI7"/>
<dbReference type="InterPro" id="IPR036615">
    <property type="entry name" value="Mur_ligase_C_dom_sf"/>
</dbReference>
<name>A0A255GGI7_9ACTN</name>
<dbReference type="EMBL" id="NMVO01000012">
    <property type="protein sequence ID" value="OYO14701.1"/>
    <property type="molecule type" value="Genomic_DNA"/>
</dbReference>
<dbReference type="InterPro" id="IPR005863">
    <property type="entry name" value="UDP-N-AcMur_synth"/>
</dbReference>
<evidence type="ECO:0000256" key="8">
    <source>
        <dbReference type="ARBA" id="ARBA00023306"/>
    </source>
</evidence>
<dbReference type="Pfam" id="PF08245">
    <property type="entry name" value="Mur_ligase_M"/>
    <property type="match status" value="1"/>
</dbReference>
<dbReference type="RefSeq" id="WP_094405395.1">
    <property type="nucleotide sequence ID" value="NZ_NMVO01000012.1"/>
</dbReference>
<keyword evidence="8 10" id="KW-0131">Cell cycle</keyword>
<dbReference type="OrthoDB" id="9800958at2"/>
<dbReference type="GO" id="GO:0071555">
    <property type="term" value="P:cell wall organization"/>
    <property type="evidence" value="ECO:0007669"/>
    <property type="project" value="UniProtKB-KW"/>
</dbReference>
<dbReference type="Gene3D" id="3.90.190.20">
    <property type="entry name" value="Mur ligase, C-terminal domain"/>
    <property type="match status" value="1"/>
</dbReference>
<keyword evidence="6 10" id="KW-0133">Cell shape</keyword>
<dbReference type="PANTHER" id="PTHR43024">
    <property type="entry name" value="UDP-N-ACETYLMURAMOYL-TRIPEPTIDE--D-ALANYL-D-ALANINE LIGASE"/>
    <property type="match status" value="1"/>
</dbReference>
<reference evidence="15 16" key="1">
    <citation type="submission" date="2017-07" db="EMBL/GenBank/DDBJ databases">
        <title>Draft whole genome sequences of clinical Proprionibacteriaceae strains.</title>
        <authorList>
            <person name="Bernier A.-M."/>
            <person name="Bernard K."/>
            <person name="Domingo M.-C."/>
        </authorList>
    </citation>
    <scope>NUCLEOTIDE SEQUENCE [LARGE SCALE GENOMIC DNA]</scope>
    <source>
        <strain evidence="15 16">NML 030167</strain>
    </source>
</reference>
<dbReference type="SUPFAM" id="SSF53623">
    <property type="entry name" value="MurD-like peptide ligases, catalytic domain"/>
    <property type="match status" value="1"/>
</dbReference>
<dbReference type="Gene3D" id="3.40.1390.10">
    <property type="entry name" value="MurE/MurF, N-terminal domain"/>
    <property type="match status" value="1"/>
</dbReference>
<accession>A0A255GGI7</accession>